<organism evidence="1 2">
    <name type="scientific">Pyxidicoccus parkwayensis</name>
    <dbReference type="NCBI Taxonomy" id="2813578"/>
    <lineage>
        <taxon>Bacteria</taxon>
        <taxon>Pseudomonadati</taxon>
        <taxon>Myxococcota</taxon>
        <taxon>Myxococcia</taxon>
        <taxon>Myxococcales</taxon>
        <taxon>Cystobacterineae</taxon>
        <taxon>Myxococcaceae</taxon>
        <taxon>Pyxidicoccus</taxon>
    </lineage>
</organism>
<protein>
    <submittedName>
        <fullName evidence="1">Uncharacterized protein</fullName>
    </submittedName>
</protein>
<dbReference type="EMBL" id="CP071090">
    <property type="protein sequence ID" value="QSQ24329.1"/>
    <property type="molecule type" value="Genomic_DNA"/>
</dbReference>
<evidence type="ECO:0000313" key="1">
    <source>
        <dbReference type="EMBL" id="QSQ24329.1"/>
    </source>
</evidence>
<proteinExistence type="predicted"/>
<dbReference type="Proteomes" id="UP000662747">
    <property type="component" value="Chromosome"/>
</dbReference>
<sequence>MTAQTTEQALASITDEGLFERLATAILREAKPDYASLAHPGVNVAGKTVKSPLDGICFVQGANPPHMIAVHHTITARDDLEKKWLHDPSKVKPRKGTKPKAPAGDLLKTAELVAQERTRTPNLRATLVLTTNEEPGEELVRDVVAAGSAHAMAIDLWPRSRLSHFLDHHPRGQWSRRAYLGIEQEQLSAELLHELSKKSLEASRPLDDPSTWIPRTLDTVLSASLARDVTFLVAGSGMGKSVACHRKLSVHVEGGGFGLVLPHVAVESSMTLDQAITATLRQLHPALAVTGPSALSLCSPEHPLLLAVEDINRSGRPQLLLEKLVSWRRVPGKQEAGALSPWRLICPLWPETLSALSDQAQKLIASLIITAGGFSEDEGRNAVATRARRTGHELSPLAAEEITEALGHDPLLIALHDPGVAPDPHRVIGGFVERSLSRTSTGAKDYPAAQYRQALRALAGEMLASRQVELTWREVSSWKSLQGEPLRLISSLAQQGELIRIAGPSNEQRLVFRHDRIREWLLADAAAELDRGGGLADAILTEPYFAEVIGTVLAWERPLAGFVQRVASSNPLALFYALRLLGENGGSHGEAIVQAIHRWLDEPSTRDPSNNHLRWEALAILAETDSRAVSDIVHKFPDRTTWSPFARFRNGDLSGGIEACFHLEPGLGAPWRDIQIAHAKFRYGKRLSDALNKYLRQPSLNSPSRVGSLRLAGHLADPSLAPAIEACWGTDENRSAHLADYLWAFAECCGEDPPRYLNPVCDAWASLPDESEREGFPSPREGFASDEVRWAFSRWPPRAAIEYFIQRASQEDLRWPITYMLHSMDDPGAVLFVARELAADQRRFEGTDSTSVFATTAPDEWRRAQENGRPMSKASRDLLLEAWQSEGNDKYLRRAAFSLWSQTKDPKDLEVLRTTKPSAELADRVLAARLTREDPLAIPAMIEKITSGGGRHWWRYGRYLWSPALTQTLDEELGRHGALAKQAWADESKFDSDWITSELIQRLPTDEAERLLLKHWHHLRFSPRFVQAALYLCTPRLLDAARAAIKDCPQPAVLLRHFSIHVGMNTHGRPGLTREAQVWALVPYLHLLSPRDINSLWETCNDRSWFSLRREFLDKALKEPHSERKWNPDRLVSELDETVAEKRTVWMDLLLGSFLKADVPWPEILAVMTRWLEERRSLQALRIVAAAVLHQGTRDDMSALKIAQAMPEPAAKQLVADTQFALRRKRPR</sequence>
<dbReference type="RefSeq" id="WP_206725895.1">
    <property type="nucleotide sequence ID" value="NZ_CP071090.1"/>
</dbReference>
<keyword evidence="2" id="KW-1185">Reference proteome</keyword>
<reference evidence="1 2" key="1">
    <citation type="submission" date="2021-02" db="EMBL/GenBank/DDBJ databases">
        <title>De Novo genome assembly of isolated myxobacteria.</title>
        <authorList>
            <person name="Stevens D.C."/>
        </authorList>
    </citation>
    <scope>NUCLEOTIDE SEQUENCE [LARGE SCALE GENOMIC DNA]</scope>
    <source>
        <strain evidence="2">SCPEA02</strain>
    </source>
</reference>
<name>A0ABX7NZR2_9BACT</name>
<accession>A0ABX7NZR2</accession>
<evidence type="ECO:0000313" key="2">
    <source>
        <dbReference type="Proteomes" id="UP000662747"/>
    </source>
</evidence>
<gene>
    <name evidence="1" type="ORF">JY651_05010</name>
</gene>